<keyword evidence="7" id="KW-0067">ATP-binding</keyword>
<evidence type="ECO:0000256" key="3">
    <source>
        <dbReference type="ARBA" id="ARBA00006793"/>
    </source>
</evidence>
<feature type="non-terminal residue" evidence="14">
    <location>
        <position position="755"/>
    </location>
</feature>
<evidence type="ECO:0000256" key="6">
    <source>
        <dbReference type="ARBA" id="ARBA00022763"/>
    </source>
</evidence>
<dbReference type="GO" id="GO:0000724">
    <property type="term" value="P:double-strand break repair via homologous recombination"/>
    <property type="evidence" value="ECO:0007669"/>
    <property type="project" value="TreeGrafter"/>
</dbReference>
<evidence type="ECO:0000256" key="1">
    <source>
        <dbReference type="ARBA" id="ARBA00004123"/>
    </source>
</evidence>
<evidence type="ECO:0000256" key="11">
    <source>
        <dbReference type="ARBA" id="ARBA00023242"/>
    </source>
</evidence>
<evidence type="ECO:0000256" key="4">
    <source>
        <dbReference type="ARBA" id="ARBA00022454"/>
    </source>
</evidence>
<evidence type="ECO:0000256" key="7">
    <source>
        <dbReference type="ARBA" id="ARBA00022840"/>
    </source>
</evidence>
<dbReference type="AlphaFoldDB" id="A0A1E4SUU2"/>
<evidence type="ECO:0000313" key="15">
    <source>
        <dbReference type="Proteomes" id="UP000094801"/>
    </source>
</evidence>
<keyword evidence="11" id="KW-0539">Nucleus</keyword>
<name>A0A1E4SUU2_9ASCO</name>
<evidence type="ECO:0000256" key="2">
    <source>
        <dbReference type="ARBA" id="ARBA00004286"/>
    </source>
</evidence>
<protein>
    <recommendedName>
        <fullName evidence="13">RecF/RecN/SMC N-terminal domain-containing protein</fullName>
    </recommendedName>
</protein>
<dbReference type="InterPro" id="IPR027417">
    <property type="entry name" value="P-loop_NTPase"/>
</dbReference>
<evidence type="ECO:0000313" key="14">
    <source>
        <dbReference type="EMBL" id="ODV83285.1"/>
    </source>
</evidence>
<keyword evidence="15" id="KW-1185">Reference proteome</keyword>
<dbReference type="GO" id="GO:0005634">
    <property type="term" value="C:nucleus"/>
    <property type="evidence" value="ECO:0007669"/>
    <property type="project" value="UniProtKB-SubCell"/>
</dbReference>
<evidence type="ECO:0000256" key="10">
    <source>
        <dbReference type="ARBA" id="ARBA00023204"/>
    </source>
</evidence>
<dbReference type="GO" id="GO:0007059">
    <property type="term" value="P:chromosome segregation"/>
    <property type="evidence" value="ECO:0007669"/>
    <property type="project" value="UniProtKB-ARBA"/>
</dbReference>
<dbReference type="OrthoDB" id="10265785at2759"/>
<keyword evidence="6" id="KW-0227">DNA damage</keyword>
<dbReference type="Proteomes" id="UP000094801">
    <property type="component" value="Unassembled WGS sequence"/>
</dbReference>
<sequence length="755" mass="86606">MCHSAFHLNFGEQTNFIIGRNGSGKSAVLTGISVALGVKASETDRGNSLKGLIMHGKNVARAIVTFKNEGPEAYKPEEYGHKIIIERVLYISKPPSCNIKNEKGKIMSTKKQTIDEILDYFGITIANPMTILTQTEAKTFLAHSTDTGKFKYFMEGTRLQETFNNVKALQSDVKEINQKIRKDSEILTQAKEKLNSALEVWSNFTNSDEFRNQQKLLSGKRLWLEVDSKLQNIEQARTVLKERQQELEKCKLDIDSNSQKKSSNEENLETAKTQVVRLNEEFETINSEKESMKIELTKAQQNVKKVQARIQSLETEVVSDNKSLKETEDKIEIEKDRLQRNTGELFDKYDTAIKKQKEILNKMETDDYKMNEELETLKNKRQTSKQKFIEKITSIKKSISKLSDKLQELEGGSGKLDSYLEDKKNFETGIQLNLQQIQAYKEEEKKCILEYEDDKMKFSKLSTNLKSLENKINDQKSLIEQYETEIENSEEELRNLQSNAIEFNDDIEALINFTEVSMPPIIETLRDSAIKHCSREEAKIMPGDTIEKIDSEIEIIASRLDQIEKEVGINREEAKIQVIKERTNYNNILLKYDQSVQLHNKIASSLQARLENLTSTASLLIQEVNLVFESALKLRGFTGLIDFNFNLGKLTLKVSTKQTEKLRNVESFSGGEKSFAQIAFLLAIWKPMQSKVRGLDEFDVFMDQVNRRLALKLILQKVSENPKTQTIFITPLEITHIEGLDNDTVNIHEIHPPER</sequence>
<gene>
    <name evidence="14" type="ORF">CANARDRAFT_183782</name>
</gene>
<dbReference type="GO" id="GO:0035861">
    <property type="term" value="C:site of double-strand break"/>
    <property type="evidence" value="ECO:0007669"/>
    <property type="project" value="TreeGrafter"/>
</dbReference>
<evidence type="ECO:0000256" key="5">
    <source>
        <dbReference type="ARBA" id="ARBA00022741"/>
    </source>
</evidence>
<comment type="similarity">
    <text evidence="3">Belongs to the SMC family. SMC6 subfamily.</text>
</comment>
<feature type="coiled-coil region" evidence="12">
    <location>
        <begin position="159"/>
        <end position="193"/>
    </location>
</feature>
<accession>A0A1E4SUU2</accession>
<evidence type="ECO:0000259" key="13">
    <source>
        <dbReference type="Pfam" id="PF02463"/>
    </source>
</evidence>
<dbReference type="GO" id="GO:0030915">
    <property type="term" value="C:Smc5-Smc6 complex"/>
    <property type="evidence" value="ECO:0007669"/>
    <property type="project" value="TreeGrafter"/>
</dbReference>
<reference evidence="15" key="1">
    <citation type="submission" date="2016-04" db="EMBL/GenBank/DDBJ databases">
        <title>Comparative genomics of biotechnologically important yeasts.</title>
        <authorList>
            <consortium name="DOE Joint Genome Institute"/>
            <person name="Riley R."/>
            <person name="Haridas S."/>
            <person name="Wolfe K.H."/>
            <person name="Lopes M.R."/>
            <person name="Hittinger C.T."/>
            <person name="Goker M."/>
            <person name="Salamov A."/>
            <person name="Wisecaver J."/>
            <person name="Long T.M."/>
            <person name="Aerts A.L."/>
            <person name="Barry K."/>
            <person name="Choi C."/>
            <person name="Clum A."/>
            <person name="Coughlan A.Y."/>
            <person name="Deshpande S."/>
            <person name="Douglass A.P."/>
            <person name="Hanson S.J."/>
            <person name="Klenk H.-P."/>
            <person name="Labutti K."/>
            <person name="Lapidus A."/>
            <person name="Lindquist E."/>
            <person name="Lipzen A."/>
            <person name="Meier-Kolthoff J.P."/>
            <person name="Ohm R.A."/>
            <person name="Otillar R.P."/>
            <person name="Pangilinan J."/>
            <person name="Peng Y."/>
            <person name="Rokas A."/>
            <person name="Rosa C.A."/>
            <person name="Scheuner C."/>
            <person name="Sibirny A.A."/>
            <person name="Slot J.C."/>
            <person name="Stielow J.B."/>
            <person name="Sun H."/>
            <person name="Kurtzman C.P."/>
            <person name="Blackwell M."/>
            <person name="Grigoriev I.V."/>
            <person name="Jeffries T.W."/>
        </authorList>
    </citation>
    <scope>NUCLEOTIDE SEQUENCE [LARGE SCALE GENOMIC DNA]</scope>
    <source>
        <strain evidence="15">NRRL YB-2248</strain>
    </source>
</reference>
<dbReference type="GO" id="GO:0003697">
    <property type="term" value="F:single-stranded DNA binding"/>
    <property type="evidence" value="ECO:0007669"/>
    <property type="project" value="TreeGrafter"/>
</dbReference>
<dbReference type="GO" id="GO:0005524">
    <property type="term" value="F:ATP binding"/>
    <property type="evidence" value="ECO:0007669"/>
    <property type="project" value="UniProtKB-KW"/>
</dbReference>
<dbReference type="EMBL" id="KV453865">
    <property type="protein sequence ID" value="ODV83285.1"/>
    <property type="molecule type" value="Genomic_DNA"/>
</dbReference>
<feature type="domain" description="RecF/RecN/SMC N-terminal" evidence="13">
    <location>
        <begin position="6"/>
        <end position="730"/>
    </location>
</feature>
<evidence type="ECO:0000256" key="8">
    <source>
        <dbReference type="ARBA" id="ARBA00023054"/>
    </source>
</evidence>
<feature type="coiled-coil region" evidence="12">
    <location>
        <begin position="226"/>
        <end position="380"/>
    </location>
</feature>
<keyword evidence="4" id="KW-0158">Chromosome</keyword>
<evidence type="ECO:0000256" key="9">
    <source>
        <dbReference type="ARBA" id="ARBA00023172"/>
    </source>
</evidence>
<evidence type="ECO:0000256" key="12">
    <source>
        <dbReference type="SAM" id="Coils"/>
    </source>
</evidence>
<dbReference type="PANTHER" id="PTHR19306:SF6">
    <property type="entry name" value="STRUCTURAL MAINTENANCE OF CHROMOSOMES PROTEIN 6"/>
    <property type="match status" value="1"/>
</dbReference>
<keyword evidence="10" id="KW-0234">DNA repair</keyword>
<dbReference type="InterPro" id="IPR003395">
    <property type="entry name" value="RecF/RecN/SMC_N"/>
</dbReference>
<dbReference type="GO" id="GO:0003684">
    <property type="term" value="F:damaged DNA binding"/>
    <property type="evidence" value="ECO:0007669"/>
    <property type="project" value="TreeGrafter"/>
</dbReference>
<keyword evidence="5" id="KW-0547">Nucleotide-binding</keyword>
<dbReference type="STRING" id="983967.A0A1E4SUU2"/>
<organism evidence="14 15">
    <name type="scientific">[Candida] arabinofermentans NRRL YB-2248</name>
    <dbReference type="NCBI Taxonomy" id="983967"/>
    <lineage>
        <taxon>Eukaryota</taxon>
        <taxon>Fungi</taxon>
        <taxon>Dikarya</taxon>
        <taxon>Ascomycota</taxon>
        <taxon>Saccharomycotina</taxon>
        <taxon>Pichiomycetes</taxon>
        <taxon>Pichiales</taxon>
        <taxon>Pichiaceae</taxon>
        <taxon>Ogataea</taxon>
        <taxon>Ogataea/Candida clade</taxon>
    </lineage>
</organism>
<dbReference type="Gene3D" id="3.40.50.300">
    <property type="entry name" value="P-loop containing nucleotide triphosphate hydrolases"/>
    <property type="match status" value="2"/>
</dbReference>
<proteinExistence type="inferred from homology"/>
<dbReference type="SUPFAM" id="SSF52540">
    <property type="entry name" value="P-loop containing nucleoside triphosphate hydrolases"/>
    <property type="match status" value="2"/>
</dbReference>
<comment type="subcellular location">
    <subcellularLocation>
        <location evidence="2">Chromosome</location>
    </subcellularLocation>
    <subcellularLocation>
        <location evidence="1">Nucleus</location>
    </subcellularLocation>
</comment>
<dbReference type="Pfam" id="PF02463">
    <property type="entry name" value="SMC_N"/>
    <property type="match status" value="1"/>
</dbReference>
<keyword evidence="9" id="KW-0233">DNA recombination</keyword>
<keyword evidence="8 12" id="KW-0175">Coiled coil</keyword>
<feature type="coiled-coil region" evidence="12">
    <location>
        <begin position="451"/>
        <end position="506"/>
    </location>
</feature>
<dbReference type="PANTHER" id="PTHR19306">
    <property type="entry name" value="STRUCTURAL MAINTENANCE OF CHROMOSOMES 5,6 SMC5, SMC6"/>
    <property type="match status" value="1"/>
</dbReference>